<dbReference type="Gene3D" id="3.30.1300.30">
    <property type="entry name" value="GSPII I/J protein-like"/>
    <property type="match status" value="1"/>
</dbReference>
<organism evidence="14 15">
    <name type="scientific">Parachitinimonas caeni</name>
    <dbReference type="NCBI Taxonomy" id="3031301"/>
    <lineage>
        <taxon>Bacteria</taxon>
        <taxon>Pseudomonadati</taxon>
        <taxon>Pseudomonadota</taxon>
        <taxon>Betaproteobacteria</taxon>
        <taxon>Neisseriales</taxon>
        <taxon>Chitinibacteraceae</taxon>
        <taxon>Parachitinimonas</taxon>
    </lineage>
</organism>
<evidence type="ECO:0000256" key="2">
    <source>
        <dbReference type="ARBA" id="ARBA00007246"/>
    </source>
</evidence>
<evidence type="ECO:0000256" key="9">
    <source>
        <dbReference type="ARBA" id="ARBA00023136"/>
    </source>
</evidence>
<keyword evidence="6 11" id="KW-0812">Transmembrane</keyword>
<evidence type="ECO:0000313" key="14">
    <source>
        <dbReference type="EMBL" id="MDK2125843.1"/>
    </source>
</evidence>
<keyword evidence="3 10" id="KW-0813">Transport</keyword>
<keyword evidence="7" id="KW-0653">Protein transport</keyword>
<feature type="transmembrane region" description="Helical" evidence="11">
    <location>
        <begin position="12"/>
        <end position="34"/>
    </location>
</feature>
<dbReference type="InterPro" id="IPR038072">
    <property type="entry name" value="GspK_central_sf"/>
</dbReference>
<keyword evidence="5 10" id="KW-0997">Cell inner membrane</keyword>
<dbReference type="SUPFAM" id="SSF158544">
    <property type="entry name" value="GspK insert domain-like"/>
    <property type="match status" value="1"/>
</dbReference>
<evidence type="ECO:0000256" key="8">
    <source>
        <dbReference type="ARBA" id="ARBA00022989"/>
    </source>
</evidence>
<name>A0ABT7E3E8_9NEIS</name>
<dbReference type="Pfam" id="PF03934">
    <property type="entry name" value="T2SSK"/>
    <property type="match status" value="1"/>
</dbReference>
<dbReference type="NCBIfam" id="NF037980">
    <property type="entry name" value="T2SS_GspK"/>
    <property type="match status" value="1"/>
</dbReference>
<dbReference type="EMBL" id="JARRAF010000025">
    <property type="protein sequence ID" value="MDK2125843.1"/>
    <property type="molecule type" value="Genomic_DNA"/>
</dbReference>
<evidence type="ECO:0000256" key="3">
    <source>
        <dbReference type="ARBA" id="ARBA00022448"/>
    </source>
</evidence>
<gene>
    <name evidence="14" type="primary">gspK</name>
    <name evidence="14" type="ORF">PZA18_17455</name>
</gene>
<keyword evidence="15" id="KW-1185">Reference proteome</keyword>
<evidence type="ECO:0000256" key="5">
    <source>
        <dbReference type="ARBA" id="ARBA00022519"/>
    </source>
</evidence>
<evidence type="ECO:0000256" key="1">
    <source>
        <dbReference type="ARBA" id="ARBA00004533"/>
    </source>
</evidence>
<dbReference type="RefSeq" id="WP_284102156.1">
    <property type="nucleotide sequence ID" value="NZ_JARRAF010000025.1"/>
</dbReference>
<sequence length="309" mass="33883">MKSTLKHQQGVAIITAVAVAALVAAVASFMGWQFSLWLRQVENQHDLAQARTVARAAIDYSRFLLRKDARETNYDHAGEAWAVPINNLTVEQGMTGGSIHEAQGKFNLNNLINNGLPSEQDVAVFRRLLTDLNLSPDLANAVLDWIDIDAEVRFPGGAEDGDYLGLTPPYRAANMLLQDLSELRRIKGFTPEVITALKPFVTVLPQQTQVNVNFAPPELLAALVPGLSTADAAALAPIRTGKPFDGLEAFRVALPQNVAENFRGEAYTVGSRYFQIDSNAKFGRVTVSYSALVERNGDTIPRLIWLARR</sequence>
<evidence type="ECO:0000256" key="10">
    <source>
        <dbReference type="PIRNR" id="PIRNR002786"/>
    </source>
</evidence>
<dbReference type="PANTHER" id="PTHR38831">
    <property type="entry name" value="TYPE II SECRETION SYSTEM PROTEIN K"/>
    <property type="match status" value="1"/>
</dbReference>
<dbReference type="Gene3D" id="1.10.40.60">
    <property type="entry name" value="EpsJ-like"/>
    <property type="match status" value="2"/>
</dbReference>
<dbReference type="Proteomes" id="UP001172778">
    <property type="component" value="Unassembled WGS sequence"/>
</dbReference>
<accession>A0ABT7E3E8</accession>
<proteinExistence type="inferred from homology"/>
<evidence type="ECO:0000256" key="7">
    <source>
        <dbReference type="ARBA" id="ARBA00022927"/>
    </source>
</evidence>
<evidence type="ECO:0000256" key="4">
    <source>
        <dbReference type="ARBA" id="ARBA00022475"/>
    </source>
</evidence>
<evidence type="ECO:0000313" key="15">
    <source>
        <dbReference type="Proteomes" id="UP001172778"/>
    </source>
</evidence>
<evidence type="ECO:0000259" key="12">
    <source>
        <dbReference type="Pfam" id="PF03934"/>
    </source>
</evidence>
<comment type="caution">
    <text evidence="14">The sequence shown here is derived from an EMBL/GenBank/DDBJ whole genome shotgun (WGS) entry which is preliminary data.</text>
</comment>
<feature type="domain" description="T2SS protein K second SAM-like" evidence="12">
    <location>
        <begin position="210"/>
        <end position="253"/>
    </location>
</feature>
<feature type="domain" description="T2SS protein K first SAM-like" evidence="13">
    <location>
        <begin position="104"/>
        <end position="206"/>
    </location>
</feature>
<evidence type="ECO:0000259" key="13">
    <source>
        <dbReference type="Pfam" id="PF21687"/>
    </source>
</evidence>
<dbReference type="InterPro" id="IPR045584">
    <property type="entry name" value="Pilin-like"/>
</dbReference>
<evidence type="ECO:0000256" key="11">
    <source>
        <dbReference type="SAM" id="Phobius"/>
    </source>
</evidence>
<dbReference type="InterPro" id="IPR005628">
    <property type="entry name" value="GspK"/>
</dbReference>
<reference evidence="14" key="1">
    <citation type="submission" date="2023-03" db="EMBL/GenBank/DDBJ databases">
        <title>Chitinimonas shenzhenensis gen. nov., sp. nov., a novel member of family Burkholderiaceae isolated from activated sludge collected in Shen Zhen, China.</title>
        <authorList>
            <person name="Wang X."/>
        </authorList>
    </citation>
    <scope>NUCLEOTIDE SEQUENCE</scope>
    <source>
        <strain evidence="14">DQS-5</strain>
    </source>
</reference>
<comment type="subcellular location">
    <subcellularLocation>
        <location evidence="1 10">Cell inner membrane</location>
    </subcellularLocation>
</comment>
<dbReference type="SUPFAM" id="SSF54523">
    <property type="entry name" value="Pili subunits"/>
    <property type="match status" value="1"/>
</dbReference>
<protein>
    <recommendedName>
        <fullName evidence="10">Type II secretion system protein K</fullName>
    </recommendedName>
</protein>
<comment type="similarity">
    <text evidence="2 10">Belongs to the GSP K family.</text>
</comment>
<dbReference type="PIRSF" id="PIRSF002786">
    <property type="entry name" value="XcpX"/>
    <property type="match status" value="1"/>
</dbReference>
<dbReference type="InterPro" id="IPR049179">
    <property type="entry name" value="T2SSK_SAM-like_2nd"/>
</dbReference>
<dbReference type="Pfam" id="PF21687">
    <property type="entry name" value="T2SSK_1st"/>
    <property type="match status" value="1"/>
</dbReference>
<keyword evidence="9 10" id="KW-0472">Membrane</keyword>
<evidence type="ECO:0000256" key="6">
    <source>
        <dbReference type="ARBA" id="ARBA00022692"/>
    </source>
</evidence>
<dbReference type="InterPro" id="IPR049031">
    <property type="entry name" value="T2SSK_SAM-like_1st"/>
</dbReference>
<dbReference type="PANTHER" id="PTHR38831:SF1">
    <property type="entry name" value="TYPE II SECRETION SYSTEM PROTEIN K-RELATED"/>
    <property type="match status" value="1"/>
</dbReference>
<keyword evidence="8 11" id="KW-1133">Transmembrane helix</keyword>
<keyword evidence="4 10" id="KW-1003">Cell membrane</keyword>